<dbReference type="GO" id="GO:0005789">
    <property type="term" value="C:endoplasmic reticulum membrane"/>
    <property type="evidence" value="ECO:0000318"/>
    <property type="project" value="GO_Central"/>
</dbReference>
<feature type="compositionally biased region" description="Low complexity" evidence="5">
    <location>
        <begin position="397"/>
        <end position="412"/>
    </location>
</feature>
<evidence type="ECO:0000256" key="6">
    <source>
        <dbReference type="SAM" id="Phobius"/>
    </source>
</evidence>
<keyword evidence="6" id="KW-1133">Transmembrane helix</keyword>
<evidence type="ECO:0000259" key="7">
    <source>
        <dbReference type="PROSITE" id="PS50089"/>
    </source>
</evidence>
<evidence type="ECO:0000256" key="2">
    <source>
        <dbReference type="ARBA" id="ARBA00022771"/>
    </source>
</evidence>
<feature type="compositionally biased region" description="Basic and acidic residues" evidence="5">
    <location>
        <begin position="343"/>
        <end position="357"/>
    </location>
</feature>
<dbReference type="PANTHER" id="PTHR46717:SF1">
    <property type="entry name" value="E3 UBIQUITIN-PROTEIN LIGASE RNF180"/>
    <property type="match status" value="1"/>
</dbReference>
<dbReference type="PROSITE" id="PS50089">
    <property type="entry name" value="ZF_RING_2"/>
    <property type="match status" value="1"/>
</dbReference>
<evidence type="ECO:0000256" key="1">
    <source>
        <dbReference type="ARBA" id="ARBA00022723"/>
    </source>
</evidence>
<feature type="region of interest" description="Disordered" evidence="5">
    <location>
        <begin position="174"/>
        <end position="196"/>
    </location>
</feature>
<keyword evidence="6" id="KW-0472">Membrane</keyword>
<feature type="transmembrane region" description="Helical" evidence="6">
    <location>
        <begin position="732"/>
        <end position="758"/>
    </location>
</feature>
<sequence>MDRTGERVTYRCRLCRQQLFDSSCVLNTSTYHHQDAVSSVPECLLGQSAAASPTWSLASSMQGSAKSFNALLTQGKTGGSSNGVLAPYGPVLAGPNPLWFIKEDSTPPWVQRTLDKFQWKKGKLSCPKCHGRLGSFDFVTPYKLQDSSKKVSHIHVMRSRVDCESSSPVVARIRPMPQNPRDVSQSNDPDETTSSAQIEISVGGAESLPHPSDNDSAIPVTSASLLPLLTDQTSRQFLPETFSSASDEEILSNLPVSANYQRAVSLSQPLEQQIHHVTCRTTSSSAEQPRQPSSSNCRIGRPTAGSLQNIFSLQSGDLDGVRCRVNRGTVPVDKYVPFGIDSGHARNDSDATMKNSPKERSVAYVAGTNRLNNRVAQNLLTASQPSTSSDNFSPYRNQNQRHNQQEQTWQYDNHSDELDDDDSHDERVQYCPSQSSSSGSSSSTIVSNSRSLDISANIFKNSPAFLRPLITSTFSSDRTRIPTPSPPSLYSPVLQSSEQPDRTTPTQREMSLAAQGTSGRDSDDEDDIMVAPLSGARQRSPREQRRERNRKKKERRKQRRYERWLERQTLGAEEESAIQDISAAGLYSLLGPRCAGSSLREVTTCSVCLDIYYQPHTCFPCEHIFCEPCLRQVTRFHPVVTPCPLCRTTIRNVKLHDQLTSAVKQLFPRQFENRHQMERRTLNRSFPLPGNSNLPPWYRMGYQNNRNQVDFLASRRNPGYVHDWGMRYLQGIVWRVVASTAVLLIVSGISVGFLHFMFDFS</sequence>
<proteinExistence type="predicted"/>
<name>A0A7M7GFI3_STRPU</name>
<dbReference type="RefSeq" id="XP_003723421.1">
    <property type="nucleotide sequence ID" value="XM_003723373.3"/>
</dbReference>
<dbReference type="GO" id="GO:0008270">
    <property type="term" value="F:zinc ion binding"/>
    <property type="evidence" value="ECO:0007669"/>
    <property type="project" value="UniProtKB-KW"/>
</dbReference>
<dbReference type="InterPro" id="IPR001841">
    <property type="entry name" value="Znf_RING"/>
</dbReference>
<dbReference type="OrthoDB" id="6105938at2759"/>
<dbReference type="Pfam" id="PF00097">
    <property type="entry name" value="zf-C3HC4"/>
    <property type="match status" value="1"/>
</dbReference>
<dbReference type="GO" id="GO:0061630">
    <property type="term" value="F:ubiquitin protein ligase activity"/>
    <property type="evidence" value="ECO:0000318"/>
    <property type="project" value="GO_Central"/>
</dbReference>
<dbReference type="GO" id="GO:0042415">
    <property type="term" value="P:norepinephrine metabolic process"/>
    <property type="evidence" value="ECO:0000318"/>
    <property type="project" value="GO_Central"/>
</dbReference>
<feature type="compositionally biased region" description="Polar residues" evidence="5">
    <location>
        <begin position="279"/>
        <end position="297"/>
    </location>
</feature>
<keyword evidence="6" id="KW-0812">Transmembrane</keyword>
<feature type="compositionally biased region" description="Polar residues" evidence="5">
    <location>
        <begin position="382"/>
        <end position="396"/>
    </location>
</feature>
<dbReference type="Proteomes" id="UP000007110">
    <property type="component" value="Unassembled WGS sequence"/>
</dbReference>
<organism evidence="8 9">
    <name type="scientific">Strongylocentrotus purpuratus</name>
    <name type="common">Purple sea urchin</name>
    <dbReference type="NCBI Taxonomy" id="7668"/>
    <lineage>
        <taxon>Eukaryota</taxon>
        <taxon>Metazoa</taxon>
        <taxon>Echinodermata</taxon>
        <taxon>Eleutherozoa</taxon>
        <taxon>Echinozoa</taxon>
        <taxon>Echinoidea</taxon>
        <taxon>Euechinoidea</taxon>
        <taxon>Echinacea</taxon>
        <taxon>Camarodonta</taxon>
        <taxon>Echinidea</taxon>
        <taxon>Strongylocentrotidae</taxon>
        <taxon>Strongylocentrotus</taxon>
    </lineage>
</organism>
<keyword evidence="3" id="KW-0862">Zinc</keyword>
<feature type="compositionally biased region" description="Polar residues" evidence="5">
    <location>
        <begin position="493"/>
        <end position="519"/>
    </location>
</feature>
<feature type="region of interest" description="Disordered" evidence="5">
    <location>
        <begin position="475"/>
        <end position="560"/>
    </location>
</feature>
<feature type="compositionally biased region" description="Basic residues" evidence="5">
    <location>
        <begin position="547"/>
        <end position="560"/>
    </location>
</feature>
<dbReference type="GO" id="GO:0031624">
    <property type="term" value="F:ubiquitin conjugating enzyme binding"/>
    <property type="evidence" value="ECO:0000318"/>
    <property type="project" value="GO_Central"/>
</dbReference>
<dbReference type="InterPro" id="IPR033263">
    <property type="entry name" value="RNF180"/>
</dbReference>
<dbReference type="SUPFAM" id="SSF57850">
    <property type="entry name" value="RING/U-box"/>
    <property type="match status" value="1"/>
</dbReference>
<dbReference type="CDD" id="cd16554">
    <property type="entry name" value="RING-HC_RNF180"/>
    <property type="match status" value="1"/>
</dbReference>
<feature type="region of interest" description="Disordered" evidence="5">
    <location>
        <begin position="278"/>
        <end position="301"/>
    </location>
</feature>
<dbReference type="Gene3D" id="3.30.40.10">
    <property type="entry name" value="Zinc/RING finger domain, C3HC4 (zinc finger)"/>
    <property type="match status" value="1"/>
</dbReference>
<reference evidence="8" key="2">
    <citation type="submission" date="2021-01" db="UniProtKB">
        <authorList>
            <consortium name="EnsemblMetazoa"/>
        </authorList>
    </citation>
    <scope>IDENTIFICATION</scope>
</reference>
<keyword evidence="2 4" id="KW-0863">Zinc-finger</keyword>
<feature type="region of interest" description="Disordered" evidence="5">
    <location>
        <begin position="334"/>
        <end position="357"/>
    </location>
</feature>
<dbReference type="InterPro" id="IPR017907">
    <property type="entry name" value="Znf_RING_CS"/>
</dbReference>
<dbReference type="GO" id="GO:0032436">
    <property type="term" value="P:positive regulation of proteasomal ubiquitin-dependent protein catabolic process"/>
    <property type="evidence" value="ECO:0000318"/>
    <property type="project" value="GO_Central"/>
</dbReference>
<reference evidence="9" key="1">
    <citation type="submission" date="2015-02" db="EMBL/GenBank/DDBJ databases">
        <title>Genome sequencing for Strongylocentrotus purpuratus.</title>
        <authorList>
            <person name="Murali S."/>
            <person name="Liu Y."/>
            <person name="Vee V."/>
            <person name="English A."/>
            <person name="Wang M."/>
            <person name="Skinner E."/>
            <person name="Han Y."/>
            <person name="Muzny D.M."/>
            <person name="Worley K.C."/>
            <person name="Gibbs R.A."/>
        </authorList>
    </citation>
    <scope>NUCLEOTIDE SEQUENCE</scope>
</reference>
<dbReference type="EnsemblMetazoa" id="XM_003723373">
    <property type="protein sequence ID" value="XP_003723421"/>
    <property type="gene ID" value="LOC100889919"/>
</dbReference>
<dbReference type="GeneID" id="100889919"/>
<protein>
    <recommendedName>
        <fullName evidence="7">RING-type domain-containing protein</fullName>
    </recommendedName>
</protein>
<feature type="domain" description="RING-type" evidence="7">
    <location>
        <begin position="605"/>
        <end position="647"/>
    </location>
</feature>
<dbReference type="KEGG" id="spu:100889919"/>
<dbReference type="GO" id="GO:0042428">
    <property type="term" value="P:serotonin metabolic process"/>
    <property type="evidence" value="ECO:0000318"/>
    <property type="project" value="GO_Central"/>
</dbReference>
<dbReference type="InterPro" id="IPR018957">
    <property type="entry name" value="Znf_C3HC4_RING-type"/>
</dbReference>
<keyword evidence="9" id="KW-1185">Reference proteome</keyword>
<feature type="compositionally biased region" description="Low complexity" evidence="5">
    <location>
        <begin position="433"/>
        <end position="446"/>
    </location>
</feature>
<dbReference type="GO" id="GO:0000209">
    <property type="term" value="P:protein polyubiquitination"/>
    <property type="evidence" value="ECO:0007669"/>
    <property type="project" value="InterPro"/>
</dbReference>
<accession>A0A7M7GFI3</accession>
<dbReference type="AlphaFoldDB" id="A0A7M7GFI3"/>
<feature type="region of interest" description="Disordered" evidence="5">
    <location>
        <begin position="382"/>
        <end position="446"/>
    </location>
</feature>
<dbReference type="InParanoid" id="A0A7M7GFI3"/>
<dbReference type="PROSITE" id="PS00518">
    <property type="entry name" value="ZF_RING_1"/>
    <property type="match status" value="1"/>
</dbReference>
<evidence type="ECO:0000256" key="4">
    <source>
        <dbReference type="PROSITE-ProRule" id="PRU00175"/>
    </source>
</evidence>
<dbReference type="OMA" id="PPWIQSA"/>
<dbReference type="InterPro" id="IPR013083">
    <property type="entry name" value="Znf_RING/FYVE/PHD"/>
</dbReference>
<evidence type="ECO:0000313" key="8">
    <source>
        <dbReference type="EnsemblMetazoa" id="XP_003723421"/>
    </source>
</evidence>
<evidence type="ECO:0000313" key="9">
    <source>
        <dbReference type="Proteomes" id="UP000007110"/>
    </source>
</evidence>
<keyword evidence="1" id="KW-0479">Metal-binding</keyword>
<feature type="compositionally biased region" description="Polar residues" evidence="5">
    <location>
        <begin position="181"/>
        <end position="196"/>
    </location>
</feature>
<dbReference type="PANTHER" id="PTHR46717">
    <property type="entry name" value="E3 UBIQUITIN-PROTEIN LIGASE RNF180"/>
    <property type="match status" value="1"/>
</dbReference>
<evidence type="ECO:0000256" key="5">
    <source>
        <dbReference type="SAM" id="MobiDB-lite"/>
    </source>
</evidence>
<evidence type="ECO:0000256" key="3">
    <source>
        <dbReference type="ARBA" id="ARBA00022833"/>
    </source>
</evidence>